<dbReference type="Gene3D" id="3.90.180.10">
    <property type="entry name" value="Medium-chain alcohol dehydrogenases, catalytic domain"/>
    <property type="match status" value="1"/>
</dbReference>
<accession>A0A6M1T1T5</accession>
<evidence type="ECO:0000313" key="2">
    <source>
        <dbReference type="Proteomes" id="UP000479132"/>
    </source>
</evidence>
<organism evidence="1 2">
    <name type="scientific">Fodinibius halophilus</name>
    <dbReference type="NCBI Taxonomy" id="1736908"/>
    <lineage>
        <taxon>Bacteria</taxon>
        <taxon>Pseudomonadati</taxon>
        <taxon>Balneolota</taxon>
        <taxon>Balneolia</taxon>
        <taxon>Balneolales</taxon>
        <taxon>Balneolaceae</taxon>
        <taxon>Fodinibius</taxon>
    </lineage>
</organism>
<dbReference type="Proteomes" id="UP000479132">
    <property type="component" value="Unassembled WGS sequence"/>
</dbReference>
<gene>
    <name evidence="1" type="ORF">G3569_06350</name>
</gene>
<proteinExistence type="predicted"/>
<reference evidence="1 2" key="1">
    <citation type="submission" date="2020-02" db="EMBL/GenBank/DDBJ databases">
        <title>Aliifodinibius halophilus 2W32, complete genome.</title>
        <authorList>
            <person name="Li Y."/>
            <person name="Wu S."/>
        </authorList>
    </citation>
    <scope>NUCLEOTIDE SEQUENCE [LARGE SCALE GENOMIC DNA]</scope>
    <source>
        <strain evidence="1 2">2W32</strain>
    </source>
</reference>
<protein>
    <submittedName>
        <fullName evidence="1">Zinc-binding dehydrogenase</fullName>
    </submittedName>
</protein>
<evidence type="ECO:0000313" key="1">
    <source>
        <dbReference type="EMBL" id="NGP87967.1"/>
    </source>
</evidence>
<dbReference type="EMBL" id="JAALLS010000006">
    <property type="protein sequence ID" value="NGP87967.1"/>
    <property type="molecule type" value="Genomic_DNA"/>
</dbReference>
<dbReference type="Pfam" id="PF13602">
    <property type="entry name" value="ADH_zinc_N_2"/>
    <property type="match status" value="1"/>
</dbReference>
<dbReference type="AlphaFoldDB" id="A0A6M1T1T5"/>
<comment type="caution">
    <text evidence="1">The sequence shown here is derived from an EMBL/GenBank/DDBJ whole genome shotgun (WGS) entry which is preliminary data.</text>
</comment>
<dbReference type="RefSeq" id="WP_165267218.1">
    <property type="nucleotide sequence ID" value="NZ_JAALLS010000006.1"/>
</dbReference>
<keyword evidence="2" id="KW-1185">Reference proteome</keyword>
<sequence length="48" mass="5417">MAVVLKGKDFKPVIDWRYSLEQITEAHQYVDKGHKKGNIAIMVDSISG</sequence>
<name>A0A6M1T1T5_9BACT</name>